<evidence type="ECO:0000256" key="1">
    <source>
        <dbReference type="SAM" id="MobiDB-lite"/>
    </source>
</evidence>
<evidence type="ECO:0000313" key="3">
    <source>
        <dbReference type="Proteomes" id="UP000199347"/>
    </source>
</evidence>
<accession>A0A1G5NS66</accession>
<dbReference type="OrthoDB" id="7870314at2"/>
<dbReference type="AlphaFoldDB" id="A0A1G5NS66"/>
<evidence type="ECO:0000313" key="2">
    <source>
        <dbReference type="EMBL" id="SCZ39828.1"/>
    </source>
</evidence>
<dbReference type="RefSeq" id="WP_139163748.1">
    <property type="nucleotide sequence ID" value="NZ_FMVW01000005.1"/>
</dbReference>
<feature type="compositionally biased region" description="Polar residues" evidence="1">
    <location>
        <begin position="93"/>
        <end position="105"/>
    </location>
</feature>
<dbReference type="EMBL" id="FMVW01000005">
    <property type="protein sequence ID" value="SCZ39828.1"/>
    <property type="molecule type" value="Genomic_DNA"/>
</dbReference>
<keyword evidence="3" id="KW-1185">Reference proteome</keyword>
<reference evidence="2 3" key="1">
    <citation type="submission" date="2016-10" db="EMBL/GenBank/DDBJ databases">
        <authorList>
            <person name="de Groot N.N."/>
        </authorList>
    </citation>
    <scope>NUCLEOTIDE SEQUENCE [LARGE SCALE GENOMIC DNA]</scope>
    <source>
        <strain evidence="2 3">DSM 2698</strain>
    </source>
</reference>
<proteinExistence type="predicted"/>
<organism evidence="2 3">
    <name type="scientific">Afifella marina DSM 2698</name>
    <dbReference type="NCBI Taxonomy" id="1120955"/>
    <lineage>
        <taxon>Bacteria</taxon>
        <taxon>Pseudomonadati</taxon>
        <taxon>Pseudomonadota</taxon>
        <taxon>Alphaproteobacteria</taxon>
        <taxon>Hyphomicrobiales</taxon>
        <taxon>Afifellaceae</taxon>
        <taxon>Afifella</taxon>
    </lineage>
</organism>
<name>A0A1G5NS66_AFIMA</name>
<feature type="region of interest" description="Disordered" evidence="1">
    <location>
        <begin position="93"/>
        <end position="113"/>
    </location>
</feature>
<protein>
    <submittedName>
        <fullName evidence="2">Uncharacterized protein</fullName>
    </submittedName>
</protein>
<sequence>MTVKSSLPHVVREQGVSDRYLYWSGASGRRYLFSRLDLEHVLSVKDAVVLCVKDGALCWVGSDDAVEPADILGFAADGVVFYAHFLAGSGRSRQLVSDDLSSSETPPEKRRGDGYCVAA</sequence>
<gene>
    <name evidence="2" type="ORF">SAMN03080610_02550</name>
</gene>
<dbReference type="Proteomes" id="UP000199347">
    <property type="component" value="Unassembled WGS sequence"/>
</dbReference>